<dbReference type="PROSITE" id="PS00198">
    <property type="entry name" value="4FE4S_FER_1"/>
    <property type="match status" value="2"/>
</dbReference>
<dbReference type="EMBL" id="JAASQI010000007">
    <property type="protein sequence ID" value="NIJ59168.1"/>
    <property type="molecule type" value="Genomic_DNA"/>
</dbReference>
<evidence type="ECO:0000259" key="6">
    <source>
        <dbReference type="PROSITE" id="PS51379"/>
    </source>
</evidence>
<dbReference type="Pfam" id="PF12838">
    <property type="entry name" value="Fer4_7"/>
    <property type="match status" value="1"/>
</dbReference>
<feature type="domain" description="4Fe-4S ferredoxin-type" evidence="6">
    <location>
        <begin position="31"/>
        <end position="61"/>
    </location>
</feature>
<dbReference type="PROSITE" id="PS51379">
    <property type="entry name" value="4FE4S_FER_2"/>
    <property type="match status" value="2"/>
</dbReference>
<evidence type="ECO:0000256" key="4">
    <source>
        <dbReference type="ARBA" id="ARBA00023014"/>
    </source>
</evidence>
<dbReference type="Gene3D" id="3.30.70.20">
    <property type="match status" value="1"/>
</dbReference>
<dbReference type="PANTHER" id="PTHR43687:SF4">
    <property type="entry name" value="BLR5484 PROTEIN"/>
    <property type="match status" value="1"/>
</dbReference>
<evidence type="ECO:0000256" key="5">
    <source>
        <dbReference type="SAM" id="MobiDB-lite"/>
    </source>
</evidence>
<evidence type="ECO:0000313" key="7">
    <source>
        <dbReference type="EMBL" id="NIJ59168.1"/>
    </source>
</evidence>
<keyword evidence="2" id="KW-0479">Metal-binding</keyword>
<keyword evidence="3" id="KW-0408">Iron</keyword>
<gene>
    <name evidence="7" type="ORF">FHS82_003023</name>
</gene>
<dbReference type="PANTHER" id="PTHR43687">
    <property type="entry name" value="ADENYLYLSULFATE REDUCTASE, BETA SUBUNIT"/>
    <property type="match status" value="1"/>
</dbReference>
<feature type="domain" description="4Fe-4S ferredoxin-type" evidence="6">
    <location>
        <begin position="1"/>
        <end position="30"/>
    </location>
</feature>
<keyword evidence="1" id="KW-0004">4Fe-4S</keyword>
<evidence type="ECO:0000256" key="3">
    <source>
        <dbReference type="ARBA" id="ARBA00023004"/>
    </source>
</evidence>
<proteinExistence type="predicted"/>
<dbReference type="Proteomes" id="UP001429580">
    <property type="component" value="Unassembled WGS sequence"/>
</dbReference>
<comment type="caution">
    <text evidence="7">The sequence shown here is derived from an EMBL/GenBank/DDBJ whole genome shotgun (WGS) entry which is preliminary data.</text>
</comment>
<sequence>MIELISAERCTLCDLCVDICPTDVFELRENAPPAIARQEDCQTCYMCEIHCPADAMYVAPRREPAAEESVHRDESRLAAAGILGSFRARLGWGKGRRPPRTFDEALALARTGPGAGPGPEGMSAPDAAHERGEALPQGALPQGALPHGDEGTADR</sequence>
<evidence type="ECO:0000256" key="2">
    <source>
        <dbReference type="ARBA" id="ARBA00022723"/>
    </source>
</evidence>
<dbReference type="InterPro" id="IPR017896">
    <property type="entry name" value="4Fe4S_Fe-S-bd"/>
</dbReference>
<keyword evidence="4" id="KW-0411">Iron-sulfur</keyword>
<evidence type="ECO:0000256" key="1">
    <source>
        <dbReference type="ARBA" id="ARBA00022485"/>
    </source>
</evidence>
<dbReference type="InterPro" id="IPR050572">
    <property type="entry name" value="Fe-S_Ferredoxin"/>
</dbReference>
<keyword evidence="8" id="KW-1185">Reference proteome</keyword>
<feature type="region of interest" description="Disordered" evidence="5">
    <location>
        <begin position="93"/>
        <end position="155"/>
    </location>
</feature>
<name>A0ABX0V207_9HYPH</name>
<dbReference type="InterPro" id="IPR017900">
    <property type="entry name" value="4Fe4S_Fe_S_CS"/>
</dbReference>
<reference evidence="7 8" key="1">
    <citation type="submission" date="2020-03" db="EMBL/GenBank/DDBJ databases">
        <title>Genomic Encyclopedia of Type Strains, Phase IV (KMG-IV): sequencing the most valuable type-strain genomes for metagenomic binning, comparative biology and taxonomic classification.</title>
        <authorList>
            <person name="Goeker M."/>
        </authorList>
    </citation>
    <scope>NUCLEOTIDE SEQUENCE [LARGE SCALE GENOMIC DNA]</scope>
    <source>
        <strain evidence="7 8">DSM 103870</strain>
    </source>
</reference>
<organism evidence="7 8">
    <name type="scientific">Pseudochelatococcus lubricantis</name>
    <dbReference type="NCBI Taxonomy" id="1538102"/>
    <lineage>
        <taxon>Bacteria</taxon>
        <taxon>Pseudomonadati</taxon>
        <taxon>Pseudomonadota</taxon>
        <taxon>Alphaproteobacteria</taxon>
        <taxon>Hyphomicrobiales</taxon>
        <taxon>Chelatococcaceae</taxon>
        <taxon>Pseudochelatococcus</taxon>
    </lineage>
</organism>
<protein>
    <submittedName>
        <fullName evidence="7">NAD-dependent dihydropyrimidine dehydrogenase PreA subunit</fullName>
    </submittedName>
</protein>
<dbReference type="SUPFAM" id="SSF54862">
    <property type="entry name" value="4Fe-4S ferredoxins"/>
    <property type="match status" value="1"/>
</dbReference>
<evidence type="ECO:0000313" key="8">
    <source>
        <dbReference type="Proteomes" id="UP001429580"/>
    </source>
</evidence>
<accession>A0ABX0V207</accession>
<dbReference type="RefSeq" id="WP_166954285.1">
    <property type="nucleotide sequence ID" value="NZ_JAASQI010000007.1"/>
</dbReference>